<evidence type="ECO:0000313" key="8">
    <source>
        <dbReference type="Proteomes" id="UP000255101"/>
    </source>
</evidence>
<evidence type="ECO:0000256" key="1">
    <source>
        <dbReference type="ARBA" id="ARBA00022485"/>
    </source>
</evidence>
<accession>A0A379CEA2</accession>
<feature type="domain" description="4Fe-4S ferredoxin-type" evidence="6">
    <location>
        <begin position="2"/>
        <end position="33"/>
    </location>
</feature>
<dbReference type="InterPro" id="IPR017900">
    <property type="entry name" value="4Fe4S_Fe_S_CS"/>
</dbReference>
<dbReference type="InterPro" id="IPR051460">
    <property type="entry name" value="HdrC_iron-sulfur_subunit"/>
</dbReference>
<protein>
    <submittedName>
        <fullName evidence="7">Anaerobic glycerol-3-phosphate dehydrogenase subunit C</fullName>
    </submittedName>
</protein>
<dbReference type="InterPro" id="IPR017896">
    <property type="entry name" value="4Fe4S_Fe-S-bd"/>
</dbReference>
<dbReference type="PANTHER" id="PTHR43255">
    <property type="entry name" value="IRON-SULFUR-BINDING OXIDOREDUCTASE FADF-RELATED-RELATED"/>
    <property type="match status" value="1"/>
</dbReference>
<dbReference type="PANTHER" id="PTHR43255:SF1">
    <property type="entry name" value="IRON-SULFUR-BINDING OXIDOREDUCTASE FADF-RELATED"/>
    <property type="match status" value="1"/>
</dbReference>
<dbReference type="PROSITE" id="PS51379">
    <property type="entry name" value="4FE4S_FER_2"/>
    <property type="match status" value="1"/>
</dbReference>
<evidence type="ECO:0000259" key="6">
    <source>
        <dbReference type="PROSITE" id="PS51379"/>
    </source>
</evidence>
<sequence length="327" mass="37186">MSYYDIELAKDCIHCGACTRNCTFLTKYNMDLKNFEEHSELAYSCFLCNKCKIVCPVDIDGAAIGIKHRRNEVKNNGGKLDKKGYSGIVLEKYNYKFKNYKNARGVKSAIFTGCNFLSYTPNTANTLIDMMKEFDIGVIFDCCGKPISELGLKDKELDIIEKIQKKLDDMGIEELIMVCPNCYYYLAGRLNVKMVDIYTKLKELGLGQNFDEEKINMFRPCPDRESNYLEEKVAQFMPNTEIINLNEQCCGAGGCAGVREPDLSSGFKEDIKAQANGEKVYTYCATCTGMMRPKDIDISHVLTRILGVEEGEKMRNSLINRMKFKFK</sequence>
<keyword evidence="3" id="KW-0560">Oxidoreductase</keyword>
<dbReference type="EMBL" id="UGTB01000004">
    <property type="protein sequence ID" value="SUB60651.1"/>
    <property type="molecule type" value="Genomic_DNA"/>
</dbReference>
<keyword evidence="1" id="KW-0004">4Fe-4S</keyword>
<keyword evidence="4" id="KW-0408">Iron</keyword>
<evidence type="ECO:0000256" key="4">
    <source>
        <dbReference type="ARBA" id="ARBA00023004"/>
    </source>
</evidence>
<evidence type="ECO:0000256" key="5">
    <source>
        <dbReference type="ARBA" id="ARBA00023014"/>
    </source>
</evidence>
<keyword evidence="2" id="KW-0479">Metal-binding</keyword>
<gene>
    <name evidence="7" type="primary">glpC</name>
    <name evidence="7" type="ORF">NCTC11460_00558</name>
</gene>
<dbReference type="Proteomes" id="UP000255101">
    <property type="component" value="Unassembled WGS sequence"/>
</dbReference>
<evidence type="ECO:0000313" key="7">
    <source>
        <dbReference type="EMBL" id="SUB60651.1"/>
    </source>
</evidence>
<dbReference type="AlphaFoldDB" id="A0A379CEA2"/>
<proteinExistence type="predicted"/>
<dbReference type="InterPro" id="IPR004017">
    <property type="entry name" value="Cys_rich_dom"/>
</dbReference>
<dbReference type="Pfam" id="PF13534">
    <property type="entry name" value="Fer4_17"/>
    <property type="match status" value="1"/>
</dbReference>
<evidence type="ECO:0000256" key="3">
    <source>
        <dbReference type="ARBA" id="ARBA00023002"/>
    </source>
</evidence>
<reference evidence="7 8" key="1">
    <citation type="submission" date="2018-06" db="EMBL/GenBank/DDBJ databases">
        <authorList>
            <consortium name="Pathogen Informatics"/>
            <person name="Doyle S."/>
        </authorList>
    </citation>
    <scope>NUCLEOTIDE SEQUENCE [LARGE SCALE GENOMIC DNA]</scope>
    <source>
        <strain evidence="7 8">NCTC11460</strain>
    </source>
</reference>
<dbReference type="GO" id="GO:0016491">
    <property type="term" value="F:oxidoreductase activity"/>
    <property type="evidence" value="ECO:0007669"/>
    <property type="project" value="UniProtKB-KW"/>
</dbReference>
<dbReference type="SUPFAM" id="SSF46548">
    <property type="entry name" value="alpha-helical ferredoxin"/>
    <property type="match status" value="1"/>
</dbReference>
<dbReference type="RefSeq" id="WP_019595343.1">
    <property type="nucleotide sequence ID" value="NZ_FOVA01000003.1"/>
</dbReference>
<organism evidence="7 8">
    <name type="scientific">Peptostreptococcus anaerobius</name>
    <dbReference type="NCBI Taxonomy" id="1261"/>
    <lineage>
        <taxon>Bacteria</taxon>
        <taxon>Bacillati</taxon>
        <taxon>Bacillota</taxon>
        <taxon>Clostridia</taxon>
        <taxon>Peptostreptococcales</taxon>
        <taxon>Peptostreptococcaceae</taxon>
        <taxon>Peptostreptococcus</taxon>
    </lineage>
</organism>
<dbReference type="PROSITE" id="PS00198">
    <property type="entry name" value="4FE4S_FER_1"/>
    <property type="match status" value="1"/>
</dbReference>
<dbReference type="GO" id="GO:0046872">
    <property type="term" value="F:metal ion binding"/>
    <property type="evidence" value="ECO:0007669"/>
    <property type="project" value="UniProtKB-KW"/>
</dbReference>
<dbReference type="Pfam" id="PF02754">
    <property type="entry name" value="CCG"/>
    <property type="match status" value="2"/>
</dbReference>
<dbReference type="GO" id="GO:0005886">
    <property type="term" value="C:plasma membrane"/>
    <property type="evidence" value="ECO:0007669"/>
    <property type="project" value="TreeGrafter"/>
</dbReference>
<keyword evidence="5" id="KW-0411">Iron-sulfur</keyword>
<name>A0A379CEA2_9FIRM</name>
<dbReference type="GO" id="GO:0051539">
    <property type="term" value="F:4 iron, 4 sulfur cluster binding"/>
    <property type="evidence" value="ECO:0007669"/>
    <property type="project" value="UniProtKB-KW"/>
</dbReference>
<dbReference type="Gene3D" id="3.30.70.20">
    <property type="match status" value="1"/>
</dbReference>
<evidence type="ECO:0000256" key="2">
    <source>
        <dbReference type="ARBA" id="ARBA00022723"/>
    </source>
</evidence>